<dbReference type="GO" id="GO:0016020">
    <property type="term" value="C:membrane"/>
    <property type="evidence" value="ECO:0007669"/>
    <property type="project" value="UniProtKB-SubCell"/>
</dbReference>
<keyword evidence="2" id="KW-0812">Transmembrane</keyword>
<dbReference type="InterPro" id="IPR019734">
    <property type="entry name" value="TPR_rpt"/>
</dbReference>
<dbReference type="Proteomes" id="UP000005632">
    <property type="component" value="Chromosome"/>
</dbReference>
<accession>G8QVJ7</accession>
<keyword evidence="5" id="KW-0802">TPR repeat</keyword>
<reference evidence="6 7" key="1">
    <citation type="submission" date="2011-11" db="EMBL/GenBank/DDBJ databases">
        <title>Complete sequence of Spirochaeta sp. grapes.</title>
        <authorList>
            <consortium name="US DOE Joint Genome Institute"/>
            <person name="Lucas S."/>
            <person name="Han J."/>
            <person name="Lapidus A."/>
            <person name="Cheng J.-F."/>
            <person name="Goodwin L."/>
            <person name="Pitluck S."/>
            <person name="Peters L."/>
            <person name="Ovchinnikova G."/>
            <person name="Munk A.C."/>
            <person name="Detter J.C."/>
            <person name="Han C."/>
            <person name="Tapia R."/>
            <person name="Land M."/>
            <person name="Hauser L."/>
            <person name="Kyrpides N."/>
            <person name="Ivanova N."/>
            <person name="Pagani I."/>
            <person name="Ritalahtilisa K."/>
            <person name="Loeffler F."/>
            <person name="Woyke T."/>
        </authorList>
    </citation>
    <scope>NUCLEOTIDE SEQUENCE [LARGE SCALE GENOMIC DNA]</scope>
    <source>
        <strain evidence="7">ATCC BAA-1885 / DSM 22778 / Grapes</strain>
    </source>
</reference>
<dbReference type="PROSITE" id="PS50005">
    <property type="entry name" value="TPR"/>
    <property type="match status" value="1"/>
</dbReference>
<keyword evidence="3" id="KW-1133">Transmembrane helix</keyword>
<dbReference type="eggNOG" id="COG0457">
    <property type="taxonomic scope" value="Bacteria"/>
</dbReference>
<organism evidence="6 7">
    <name type="scientific">Sphaerochaeta pleomorpha (strain ATCC BAA-1885 / DSM 22778 / Grapes)</name>
    <dbReference type="NCBI Taxonomy" id="158190"/>
    <lineage>
        <taxon>Bacteria</taxon>
        <taxon>Pseudomonadati</taxon>
        <taxon>Spirochaetota</taxon>
        <taxon>Spirochaetia</taxon>
        <taxon>Spirochaetales</taxon>
        <taxon>Sphaerochaetaceae</taxon>
        <taxon>Sphaerochaeta</taxon>
    </lineage>
</organism>
<dbReference type="SUPFAM" id="SSF48452">
    <property type="entry name" value="TPR-like"/>
    <property type="match status" value="1"/>
</dbReference>
<dbReference type="STRING" id="158190.SpiGrapes_0372"/>
<dbReference type="AlphaFoldDB" id="G8QVJ7"/>
<dbReference type="EMBL" id="CP003155">
    <property type="protein sequence ID" value="AEV28230.1"/>
    <property type="molecule type" value="Genomic_DNA"/>
</dbReference>
<dbReference type="InterPro" id="IPR011990">
    <property type="entry name" value="TPR-like_helical_dom_sf"/>
</dbReference>
<dbReference type="HOGENOM" id="CLU_071021_0_0_12"/>
<dbReference type="RefSeq" id="WP_014269079.1">
    <property type="nucleotide sequence ID" value="NC_016633.1"/>
</dbReference>
<feature type="repeat" description="TPR" evidence="5">
    <location>
        <begin position="103"/>
        <end position="136"/>
    </location>
</feature>
<proteinExistence type="predicted"/>
<comment type="subcellular location">
    <subcellularLocation>
        <location evidence="1">Membrane</location>
        <topology evidence="1">Multi-pass membrane protein</topology>
    </subcellularLocation>
</comment>
<dbReference type="Gene3D" id="1.25.40.10">
    <property type="entry name" value="Tetratricopeptide repeat domain"/>
    <property type="match status" value="1"/>
</dbReference>
<evidence type="ECO:0000256" key="4">
    <source>
        <dbReference type="ARBA" id="ARBA00023136"/>
    </source>
</evidence>
<dbReference type="Pfam" id="PF04184">
    <property type="entry name" value="ST7"/>
    <property type="match status" value="1"/>
</dbReference>
<protein>
    <submittedName>
        <fullName evidence="6">ST7 protein</fullName>
    </submittedName>
</protein>
<keyword evidence="4" id="KW-0472">Membrane</keyword>
<evidence type="ECO:0000256" key="1">
    <source>
        <dbReference type="ARBA" id="ARBA00004141"/>
    </source>
</evidence>
<name>G8QVJ7_SPHPG</name>
<evidence type="ECO:0000313" key="6">
    <source>
        <dbReference type="EMBL" id="AEV28230.1"/>
    </source>
</evidence>
<sequence>METYFTIPTFEKSPNQLLAEEILDAAWEYEDPMKKLRSARKALNIDPLCCDAYTLLGDLSELTESKIEYYEKALSSFEQRYGQDYIKKNTGVFWFNRETRPYIRALHAYGLVCWDIGKKNEAIELYKKILELNPNDNLDVRYRLLNWLLSLRDTESAAIILKKYPEETVFMLFSTLLYSILEDPERVRHLEKEYKQAVESNPFVVPYLLGKTRLPEQVQEPVQRGSQEEAAAYCLLANQAWTASKEVLEILEIISINYSTSFPT</sequence>
<evidence type="ECO:0000313" key="7">
    <source>
        <dbReference type="Proteomes" id="UP000005632"/>
    </source>
</evidence>
<evidence type="ECO:0000256" key="2">
    <source>
        <dbReference type="ARBA" id="ARBA00022692"/>
    </source>
</evidence>
<gene>
    <name evidence="6" type="ordered locus">SpiGrapes_0372</name>
</gene>
<keyword evidence="7" id="KW-1185">Reference proteome</keyword>
<dbReference type="InterPro" id="IPR007311">
    <property type="entry name" value="ST7"/>
</dbReference>
<dbReference type="KEGG" id="sgp:SpiGrapes_0372"/>
<evidence type="ECO:0000256" key="3">
    <source>
        <dbReference type="ARBA" id="ARBA00022989"/>
    </source>
</evidence>
<evidence type="ECO:0000256" key="5">
    <source>
        <dbReference type="PROSITE-ProRule" id="PRU00339"/>
    </source>
</evidence>